<evidence type="ECO:0000313" key="12">
    <source>
        <dbReference type="Proteomes" id="UP000619534"/>
    </source>
</evidence>
<evidence type="ECO:0000256" key="9">
    <source>
        <dbReference type="SAM" id="MobiDB-lite"/>
    </source>
</evidence>
<keyword evidence="4" id="KW-0762">Sugar transport</keyword>
<feature type="transmembrane region" description="Helical" evidence="10">
    <location>
        <begin position="321"/>
        <end position="343"/>
    </location>
</feature>
<dbReference type="Proteomes" id="UP000619534">
    <property type="component" value="Unassembled WGS sequence"/>
</dbReference>
<gene>
    <name evidence="11" type="primary">kdgT1</name>
    <name evidence="11" type="ORF">GCM10007216_14890</name>
</gene>
<evidence type="ECO:0000256" key="2">
    <source>
        <dbReference type="ARBA" id="ARBA00022448"/>
    </source>
</evidence>
<keyword evidence="2" id="KW-0813">Transport</keyword>
<dbReference type="Pfam" id="PF03812">
    <property type="entry name" value="KdgT"/>
    <property type="match status" value="2"/>
</dbReference>
<evidence type="ECO:0000256" key="10">
    <source>
        <dbReference type="SAM" id="Phobius"/>
    </source>
</evidence>
<feature type="transmembrane region" description="Helical" evidence="10">
    <location>
        <begin position="186"/>
        <end position="205"/>
    </location>
</feature>
<keyword evidence="8 10" id="KW-0472">Membrane</keyword>
<accession>A0ABQ1NU74</accession>
<keyword evidence="5 10" id="KW-0812">Transmembrane</keyword>
<keyword evidence="6" id="KW-0769">Symport</keyword>
<organism evidence="11 12">
    <name type="scientific">Thalassobacillus devorans</name>
    <dbReference type="NCBI Taxonomy" id="279813"/>
    <lineage>
        <taxon>Bacteria</taxon>
        <taxon>Bacillati</taxon>
        <taxon>Bacillota</taxon>
        <taxon>Bacilli</taxon>
        <taxon>Bacillales</taxon>
        <taxon>Bacillaceae</taxon>
        <taxon>Thalassobacillus</taxon>
    </lineage>
</organism>
<keyword evidence="3" id="KW-1003">Cell membrane</keyword>
<name>A0ABQ1NU74_9BACI</name>
<evidence type="ECO:0000256" key="5">
    <source>
        <dbReference type="ARBA" id="ARBA00022692"/>
    </source>
</evidence>
<evidence type="ECO:0000256" key="1">
    <source>
        <dbReference type="ARBA" id="ARBA00006430"/>
    </source>
</evidence>
<dbReference type="EMBL" id="BMCJ01000002">
    <property type="protein sequence ID" value="GGC85210.1"/>
    <property type="molecule type" value="Genomic_DNA"/>
</dbReference>
<evidence type="ECO:0000256" key="4">
    <source>
        <dbReference type="ARBA" id="ARBA00022597"/>
    </source>
</evidence>
<feature type="region of interest" description="Disordered" evidence="9">
    <location>
        <begin position="353"/>
        <end position="376"/>
    </location>
</feature>
<protein>
    <submittedName>
        <fullName evidence="11">2-keto-3-deoxygluconate permease</fullName>
    </submittedName>
</protein>
<feature type="compositionally biased region" description="Polar residues" evidence="9">
    <location>
        <begin position="363"/>
        <end position="376"/>
    </location>
</feature>
<feature type="transmembrane region" description="Helical" evidence="10">
    <location>
        <begin position="125"/>
        <end position="148"/>
    </location>
</feature>
<keyword evidence="7 10" id="KW-1133">Transmembrane helix</keyword>
<proteinExistence type="inferred from homology"/>
<evidence type="ECO:0000256" key="3">
    <source>
        <dbReference type="ARBA" id="ARBA00022475"/>
    </source>
</evidence>
<comment type="caution">
    <text evidence="11">The sequence shown here is derived from an EMBL/GenBank/DDBJ whole genome shotgun (WGS) entry which is preliminary data.</text>
</comment>
<feature type="transmembrane region" description="Helical" evidence="10">
    <location>
        <begin position="160"/>
        <end position="180"/>
    </location>
</feature>
<feature type="transmembrane region" description="Helical" evidence="10">
    <location>
        <begin position="244"/>
        <end position="265"/>
    </location>
</feature>
<feature type="transmembrane region" description="Helical" evidence="10">
    <location>
        <begin position="217"/>
        <end position="238"/>
    </location>
</feature>
<evidence type="ECO:0000256" key="7">
    <source>
        <dbReference type="ARBA" id="ARBA00022989"/>
    </source>
</evidence>
<feature type="transmembrane region" description="Helical" evidence="10">
    <location>
        <begin position="99"/>
        <end position="119"/>
    </location>
</feature>
<evidence type="ECO:0000256" key="6">
    <source>
        <dbReference type="ARBA" id="ARBA00022847"/>
    </source>
</evidence>
<sequence length="376" mass="38801">MKIKQTIEKVPGGLMVVPLLFGALLNTIDQMHIPAVMNMLKSLGVSATEEGYYEFLRIGGFSQELFKDGALVLIALFLFSAGSQMDLRVGGRALKKGVLLTSTKYLTGLAVGLGFGYFFDPMSGLFGLSTLAIIAGMTNGNGGMYAALTGQYGNRSDIGAVAILSLNDGPFFTLMSLGLLGSSFPIISFIAVLLPIAIGMLLGNLDSDIRAFLKPGEILPVPFFAFALGAGMNLANFFNPSVVAAGLTIGILTTVLTGGMGILVFKLMKEKSYIAPVAEASTAGNAAATPAAVAAAAGVAGSAGMMTTAEAAAFQNIANVATAQISIATLTTAILCPIAVILVDKHQKKKGIDGKREDLGLNSDKNSGESVRSAVN</sequence>
<keyword evidence="12" id="KW-1185">Reference proteome</keyword>
<dbReference type="InterPro" id="IPR004684">
    <property type="entry name" value="2keto-3dGluconate_permease"/>
</dbReference>
<dbReference type="RefSeq" id="WP_062442203.1">
    <property type="nucleotide sequence ID" value="NZ_BMCJ01000002.1"/>
</dbReference>
<feature type="transmembrane region" description="Helical" evidence="10">
    <location>
        <begin position="286"/>
        <end position="309"/>
    </location>
</feature>
<evidence type="ECO:0000313" key="11">
    <source>
        <dbReference type="EMBL" id="GGC85210.1"/>
    </source>
</evidence>
<reference evidence="12" key="1">
    <citation type="journal article" date="2019" name="Int. J. Syst. Evol. Microbiol.">
        <title>The Global Catalogue of Microorganisms (GCM) 10K type strain sequencing project: providing services to taxonomists for standard genome sequencing and annotation.</title>
        <authorList>
            <consortium name="The Broad Institute Genomics Platform"/>
            <consortium name="The Broad Institute Genome Sequencing Center for Infectious Disease"/>
            <person name="Wu L."/>
            <person name="Ma J."/>
        </authorList>
    </citation>
    <scope>NUCLEOTIDE SEQUENCE [LARGE SCALE GENOMIC DNA]</scope>
    <source>
        <strain evidence="12">CCM 7282</strain>
    </source>
</reference>
<evidence type="ECO:0000256" key="8">
    <source>
        <dbReference type="ARBA" id="ARBA00023136"/>
    </source>
</evidence>
<comment type="similarity">
    <text evidence="1">Belongs to the KdgT transporter family.</text>
</comment>